<name>A0AAV9BZA5_ACOCL</name>
<protein>
    <submittedName>
        <fullName evidence="1">Uncharacterized protein</fullName>
    </submittedName>
</protein>
<gene>
    <name evidence="1" type="ORF">QJS10_CPB22g01541</name>
</gene>
<organism evidence="1 2">
    <name type="scientific">Acorus calamus</name>
    <name type="common">Sweet flag</name>
    <dbReference type="NCBI Taxonomy" id="4465"/>
    <lineage>
        <taxon>Eukaryota</taxon>
        <taxon>Viridiplantae</taxon>
        <taxon>Streptophyta</taxon>
        <taxon>Embryophyta</taxon>
        <taxon>Tracheophyta</taxon>
        <taxon>Spermatophyta</taxon>
        <taxon>Magnoliopsida</taxon>
        <taxon>Liliopsida</taxon>
        <taxon>Acoraceae</taxon>
        <taxon>Acorus</taxon>
    </lineage>
</organism>
<dbReference type="PANTHER" id="PTHR34996">
    <property type="entry name" value="OS06G0327400 PROTEIN"/>
    <property type="match status" value="1"/>
</dbReference>
<evidence type="ECO:0000313" key="2">
    <source>
        <dbReference type="Proteomes" id="UP001180020"/>
    </source>
</evidence>
<dbReference type="AlphaFoldDB" id="A0AAV9BZA5"/>
<proteinExistence type="predicted"/>
<reference evidence="1" key="2">
    <citation type="submission" date="2023-06" db="EMBL/GenBank/DDBJ databases">
        <authorList>
            <person name="Ma L."/>
            <person name="Liu K.-W."/>
            <person name="Li Z."/>
            <person name="Hsiao Y.-Y."/>
            <person name="Qi Y."/>
            <person name="Fu T."/>
            <person name="Tang G."/>
            <person name="Zhang D."/>
            <person name="Sun W.-H."/>
            <person name="Liu D.-K."/>
            <person name="Li Y."/>
            <person name="Chen G.-Z."/>
            <person name="Liu X.-D."/>
            <person name="Liao X.-Y."/>
            <person name="Jiang Y.-T."/>
            <person name="Yu X."/>
            <person name="Hao Y."/>
            <person name="Huang J."/>
            <person name="Zhao X.-W."/>
            <person name="Ke S."/>
            <person name="Chen Y.-Y."/>
            <person name="Wu W.-L."/>
            <person name="Hsu J.-L."/>
            <person name="Lin Y.-F."/>
            <person name="Huang M.-D."/>
            <person name="Li C.-Y."/>
            <person name="Huang L."/>
            <person name="Wang Z.-W."/>
            <person name="Zhao X."/>
            <person name="Zhong W.-Y."/>
            <person name="Peng D.-H."/>
            <person name="Ahmad S."/>
            <person name="Lan S."/>
            <person name="Zhang J.-S."/>
            <person name="Tsai W.-C."/>
            <person name="Van De Peer Y."/>
            <person name="Liu Z.-J."/>
        </authorList>
    </citation>
    <scope>NUCLEOTIDE SEQUENCE</scope>
    <source>
        <strain evidence="1">CP</strain>
        <tissue evidence="1">Leaves</tissue>
    </source>
</reference>
<dbReference type="EMBL" id="JAUJYO010000022">
    <property type="protein sequence ID" value="KAK1282090.1"/>
    <property type="molecule type" value="Genomic_DNA"/>
</dbReference>
<reference evidence="1" key="1">
    <citation type="journal article" date="2023" name="Nat. Commun.">
        <title>Diploid and tetraploid genomes of Acorus and the evolution of monocots.</title>
        <authorList>
            <person name="Ma L."/>
            <person name="Liu K.W."/>
            <person name="Li Z."/>
            <person name="Hsiao Y.Y."/>
            <person name="Qi Y."/>
            <person name="Fu T."/>
            <person name="Tang G.D."/>
            <person name="Zhang D."/>
            <person name="Sun W.H."/>
            <person name="Liu D.K."/>
            <person name="Li Y."/>
            <person name="Chen G.Z."/>
            <person name="Liu X.D."/>
            <person name="Liao X.Y."/>
            <person name="Jiang Y.T."/>
            <person name="Yu X."/>
            <person name="Hao Y."/>
            <person name="Huang J."/>
            <person name="Zhao X.W."/>
            <person name="Ke S."/>
            <person name="Chen Y.Y."/>
            <person name="Wu W.L."/>
            <person name="Hsu J.L."/>
            <person name="Lin Y.F."/>
            <person name="Huang M.D."/>
            <person name="Li C.Y."/>
            <person name="Huang L."/>
            <person name="Wang Z.W."/>
            <person name="Zhao X."/>
            <person name="Zhong W.Y."/>
            <person name="Peng D.H."/>
            <person name="Ahmad S."/>
            <person name="Lan S."/>
            <person name="Zhang J.S."/>
            <person name="Tsai W.C."/>
            <person name="Van de Peer Y."/>
            <person name="Liu Z.J."/>
        </authorList>
    </citation>
    <scope>NUCLEOTIDE SEQUENCE</scope>
    <source>
        <strain evidence="1">CP</strain>
    </source>
</reference>
<sequence length="105" mass="12390">MKGFRLSSGRFSVRKLRVRWFNLISLLRRWRSCCDQALKSLKINIKHNQIFNSKRSCRRRGVRGGPGAERMCRRSNSFYAEAISDCLEFIKRSSISMDEVESQRE</sequence>
<keyword evidence="2" id="KW-1185">Reference proteome</keyword>
<comment type="caution">
    <text evidence="1">The sequence shown here is derived from an EMBL/GenBank/DDBJ whole genome shotgun (WGS) entry which is preliminary data.</text>
</comment>
<dbReference type="PANTHER" id="PTHR34996:SF3">
    <property type="entry name" value="OS06G0327400 PROTEIN"/>
    <property type="match status" value="1"/>
</dbReference>
<dbReference type="Proteomes" id="UP001180020">
    <property type="component" value="Unassembled WGS sequence"/>
</dbReference>
<accession>A0AAV9BZA5</accession>
<evidence type="ECO:0000313" key="1">
    <source>
        <dbReference type="EMBL" id="KAK1282090.1"/>
    </source>
</evidence>